<name>A0A015IRT6_RHIIW</name>
<feature type="compositionally biased region" description="Polar residues" evidence="2">
    <location>
        <begin position="128"/>
        <end position="139"/>
    </location>
</feature>
<protein>
    <submittedName>
        <fullName evidence="4">Uncharacterized protein</fullName>
    </submittedName>
</protein>
<dbReference type="OrthoDB" id="2387191at2759"/>
<comment type="caution">
    <text evidence="4">The sequence shown here is derived from an EMBL/GenBank/DDBJ whole genome shotgun (WGS) entry which is preliminary data.</text>
</comment>
<keyword evidence="3" id="KW-0812">Transmembrane</keyword>
<keyword evidence="3" id="KW-0472">Membrane</keyword>
<feature type="transmembrane region" description="Helical" evidence="3">
    <location>
        <begin position="299"/>
        <end position="319"/>
    </location>
</feature>
<dbReference type="Proteomes" id="UP000022910">
    <property type="component" value="Unassembled WGS sequence"/>
</dbReference>
<dbReference type="EMBL" id="JEMT01027474">
    <property type="protein sequence ID" value="EXX56955.1"/>
    <property type="molecule type" value="Genomic_DNA"/>
</dbReference>
<accession>A0A015IRT6</accession>
<dbReference type="AlphaFoldDB" id="A0A015IRT6"/>
<evidence type="ECO:0000256" key="3">
    <source>
        <dbReference type="SAM" id="Phobius"/>
    </source>
</evidence>
<keyword evidence="1" id="KW-0175">Coiled coil</keyword>
<organism evidence="4 5">
    <name type="scientific">Rhizophagus irregularis (strain DAOM 197198w)</name>
    <name type="common">Glomus intraradices</name>
    <dbReference type="NCBI Taxonomy" id="1432141"/>
    <lineage>
        <taxon>Eukaryota</taxon>
        <taxon>Fungi</taxon>
        <taxon>Fungi incertae sedis</taxon>
        <taxon>Mucoromycota</taxon>
        <taxon>Glomeromycotina</taxon>
        <taxon>Glomeromycetes</taxon>
        <taxon>Glomerales</taxon>
        <taxon>Glomeraceae</taxon>
        <taxon>Rhizophagus</taxon>
    </lineage>
</organism>
<gene>
    <name evidence="4" type="ORF">RirG_211580</name>
</gene>
<sequence length="410" mass="47217">MSSSYNPAEETINSILTGLLPVLIVGLFNGFEDGKRMKLSVINIFDDFVIFASIVIYPIITAIDWYQYYSSYYKKTVIAYYTVIAILGIISYIRFLRVQYINEVKENENNKNVSLDEEETEIDERGNGETSINMDNVNTNKENDEKINGRVIYKIIKKLFKKSTGEIFKGEMLACYFIFVLTFSSYIGYDAFISGDLDAPNLSLNNVTFSTDNFNNAKNNVNKAFSHMSSYCIENFGVKKCNNLRLTNMIIYFSGIVFYGLHGFYITILRIHKLRKGNLGRYLGDFKHIIDHFKTIFKFFKHINIVLLIVYPAIVSGYLISTDPITTKIAFGICTLAFTRLVDHFNEKPDKINTLISIYLNGEENSKDKEQIDKLTEEIEKLTKKINNQTNVINNLRKEIKENKLNRAET</sequence>
<evidence type="ECO:0000256" key="1">
    <source>
        <dbReference type="SAM" id="Coils"/>
    </source>
</evidence>
<feature type="coiled-coil region" evidence="1">
    <location>
        <begin position="365"/>
        <end position="406"/>
    </location>
</feature>
<keyword evidence="5" id="KW-1185">Reference proteome</keyword>
<evidence type="ECO:0000313" key="4">
    <source>
        <dbReference type="EMBL" id="EXX56955.1"/>
    </source>
</evidence>
<feature type="transmembrane region" description="Helical" evidence="3">
    <location>
        <begin position="43"/>
        <end position="66"/>
    </location>
</feature>
<dbReference type="SMR" id="A0A015IRT6"/>
<feature type="transmembrane region" description="Helical" evidence="3">
    <location>
        <begin position="78"/>
        <end position="96"/>
    </location>
</feature>
<feature type="transmembrane region" description="Helical" evidence="3">
    <location>
        <begin position="249"/>
        <end position="271"/>
    </location>
</feature>
<feature type="transmembrane region" description="Helical" evidence="3">
    <location>
        <begin position="12"/>
        <end position="31"/>
    </location>
</feature>
<feature type="region of interest" description="Disordered" evidence="2">
    <location>
        <begin position="120"/>
        <end position="139"/>
    </location>
</feature>
<evidence type="ECO:0000313" key="5">
    <source>
        <dbReference type="Proteomes" id="UP000022910"/>
    </source>
</evidence>
<proteinExistence type="predicted"/>
<feature type="transmembrane region" description="Helical" evidence="3">
    <location>
        <begin position="167"/>
        <end position="189"/>
    </location>
</feature>
<keyword evidence="3" id="KW-1133">Transmembrane helix</keyword>
<reference evidence="4 5" key="1">
    <citation type="submission" date="2014-02" db="EMBL/GenBank/DDBJ databases">
        <title>Single nucleus genome sequencing reveals high similarity among nuclei of an endomycorrhizal fungus.</title>
        <authorList>
            <person name="Lin K."/>
            <person name="Geurts R."/>
            <person name="Zhang Z."/>
            <person name="Limpens E."/>
            <person name="Saunders D.G."/>
            <person name="Mu D."/>
            <person name="Pang E."/>
            <person name="Cao H."/>
            <person name="Cha H."/>
            <person name="Lin T."/>
            <person name="Zhou Q."/>
            <person name="Shang Y."/>
            <person name="Li Y."/>
            <person name="Ivanov S."/>
            <person name="Sharma T."/>
            <person name="Velzen R.V."/>
            <person name="Ruijter N.D."/>
            <person name="Aanen D.K."/>
            <person name="Win J."/>
            <person name="Kamoun S."/>
            <person name="Bisseling T."/>
            <person name="Huang S."/>
        </authorList>
    </citation>
    <scope>NUCLEOTIDE SEQUENCE [LARGE SCALE GENOMIC DNA]</scope>
    <source>
        <strain evidence="5">DAOM197198w</strain>
    </source>
</reference>
<dbReference type="HOGENOM" id="CLU_671120_0_0_1"/>
<evidence type="ECO:0000256" key="2">
    <source>
        <dbReference type="SAM" id="MobiDB-lite"/>
    </source>
</evidence>